<keyword evidence="1" id="KW-0378">Hydrolase</keyword>
<protein>
    <submittedName>
        <fullName evidence="2">Non-canonical purine NTP pyrophosphatase</fullName>
    </submittedName>
</protein>
<dbReference type="EMBL" id="LCIZ01000023">
    <property type="protein sequence ID" value="KKT66641.1"/>
    <property type="molecule type" value="Genomic_DNA"/>
</dbReference>
<dbReference type="SUPFAM" id="SSF52972">
    <property type="entry name" value="ITPase-like"/>
    <property type="match status" value="1"/>
</dbReference>
<evidence type="ECO:0000313" key="2">
    <source>
        <dbReference type="EMBL" id="KKT66641.1"/>
    </source>
</evidence>
<dbReference type="Pfam" id="PF01725">
    <property type="entry name" value="Ham1p_like"/>
    <property type="match status" value="1"/>
</dbReference>
<reference evidence="2 3" key="1">
    <citation type="journal article" date="2015" name="Nature">
        <title>rRNA introns, odd ribosomes, and small enigmatic genomes across a large radiation of phyla.</title>
        <authorList>
            <person name="Brown C.T."/>
            <person name="Hug L.A."/>
            <person name="Thomas B.C."/>
            <person name="Sharon I."/>
            <person name="Castelle C.J."/>
            <person name="Singh A."/>
            <person name="Wilkins M.J."/>
            <person name="Williams K.H."/>
            <person name="Banfield J.F."/>
        </authorList>
    </citation>
    <scope>NUCLEOTIDE SEQUENCE [LARGE SCALE GENOMIC DNA]</scope>
</reference>
<sequence>MIWGYERSSQALLMKIKRLVIGSTNPAKINEWKKLLRGFPVISLAELGNFPEPHESGKTFGENARLKASHYAKLTGEFVLSDDGGYEVDALGGLPGVNSRRILPGGKDGTDADLINFVLEKLKGIPSKKRTVSLSFVAAVSDPKGNVIFEDKNSFVGIVTKKPGPVKIEGYPFRTIHFIPKLGKTYAQLNEEEHEKYNHKAPVARRLKKFLLEYK</sequence>
<evidence type="ECO:0000313" key="3">
    <source>
        <dbReference type="Proteomes" id="UP000033901"/>
    </source>
</evidence>
<dbReference type="GO" id="GO:0047429">
    <property type="term" value="F:nucleoside triphosphate diphosphatase activity"/>
    <property type="evidence" value="ECO:0007669"/>
    <property type="project" value="InterPro"/>
</dbReference>
<dbReference type="Gene3D" id="3.90.950.10">
    <property type="match status" value="1"/>
</dbReference>
<comment type="caution">
    <text evidence="2">The sequence shown here is derived from an EMBL/GenBank/DDBJ whole genome shotgun (WGS) entry which is preliminary data.</text>
</comment>
<proteinExistence type="predicted"/>
<dbReference type="InterPro" id="IPR029001">
    <property type="entry name" value="ITPase-like_fam"/>
</dbReference>
<dbReference type="AlphaFoldDB" id="A0A0G1J4V6"/>
<dbReference type="InterPro" id="IPR002637">
    <property type="entry name" value="RdgB/HAM1"/>
</dbReference>
<gene>
    <name evidence="2" type="ORF">UW61_C0023G0007</name>
</gene>
<dbReference type="GO" id="GO:0009143">
    <property type="term" value="P:nucleoside triphosphate catabolic process"/>
    <property type="evidence" value="ECO:0007669"/>
    <property type="project" value="InterPro"/>
</dbReference>
<name>A0A0G1J4V6_9BACT</name>
<evidence type="ECO:0000256" key="1">
    <source>
        <dbReference type="ARBA" id="ARBA00022801"/>
    </source>
</evidence>
<dbReference type="Proteomes" id="UP000033901">
    <property type="component" value="Unassembled WGS sequence"/>
</dbReference>
<organism evidence="2 3">
    <name type="scientific">Candidatus Curtissbacteria bacterium GW2011_GWC1_44_33</name>
    <dbReference type="NCBI Taxonomy" id="1618413"/>
    <lineage>
        <taxon>Bacteria</taxon>
        <taxon>Candidatus Curtissiibacteriota</taxon>
    </lineage>
</organism>
<accession>A0A0G1J4V6</accession>